<name>A0A4V1RJM6_9ACTN</name>
<protein>
    <recommendedName>
        <fullName evidence="1">TniQ domain-containing protein</fullName>
    </recommendedName>
</protein>
<dbReference type="Proteomes" id="UP000291838">
    <property type="component" value="Unassembled WGS sequence"/>
</dbReference>
<dbReference type="InterPro" id="IPR009492">
    <property type="entry name" value="TniQ"/>
</dbReference>
<reference evidence="2 3" key="1">
    <citation type="submission" date="2019-01" db="EMBL/GenBank/DDBJ databases">
        <title>Novel species of Nocardioides.</title>
        <authorList>
            <person name="Liu Q."/>
            <person name="Xin Y.-H."/>
        </authorList>
    </citation>
    <scope>NUCLEOTIDE SEQUENCE [LARGE SCALE GENOMIC DNA]</scope>
    <source>
        <strain evidence="2 3">HLT3-15</strain>
    </source>
</reference>
<feature type="domain" description="TniQ" evidence="1">
    <location>
        <begin position="17"/>
        <end position="149"/>
    </location>
</feature>
<evidence type="ECO:0000313" key="3">
    <source>
        <dbReference type="Proteomes" id="UP000291838"/>
    </source>
</evidence>
<evidence type="ECO:0000259" key="1">
    <source>
        <dbReference type="Pfam" id="PF06527"/>
    </source>
</evidence>
<dbReference type="AlphaFoldDB" id="A0A4V1RJM6"/>
<sequence>MTMTQPREIQTATTFALRAGPGRGESLESFVHWCARRLCCSPAAVTEHLGLPLSTSAGHLNRDLADPDLARAAPILGVPTESLRDATLRKWDWLRLRPERGKRGSPLGAWQRGSGARYCYACLNESEGRWQLAWYLHWTFACPKHGVLLHSTCRGCGRAPRTQKPNASSLTDANALDLNCGCGSQAIRSISESRLSHDDPRLATQQRIARVLSLAPTDQAVAHTAGVATPASEWLTDLTLVTHFIVLSLVAEGNKDAFTASTSGYDVEELAKPTAWRASLAARGARSTTRGVTPQVLQRELVTSAADVGACVTLADTLLASDDVDHLRAGLLWMPTRWRVQTQQRAARGQFACSDTLMEAIAGHVRQTRDNWFAALRAKHRLRPELDDHVTQHFPAALHPRVRPWLTVIRGDLSEAAVIAGLLAGSRHPKRVHDTARHLGLAHVASDLADAWVQLTSSPRARPDIKTIAGWLLDDGYQRNPVHFASRREQLHRPTPLPDSVARALARLLQTRNSPTLRWMASLYVWERVTGSDALLTPEALSAYGAFRVRYRRVRERWNRCLPLPLRDFLSDISAGMTTPPGIRPFDSTRGSDSASDWHIYSAMEPHLLPTPLVASSVLAPTDLLGASATQIAQALAADPEAGWWGRVRLLWMFGLARRVDPTAPWLAEARHALAELAGVSEVPDSTGSSPCDALLVDLLTILRTREVPHDCIYEG</sequence>
<comment type="caution">
    <text evidence="2">The sequence shown here is derived from an EMBL/GenBank/DDBJ whole genome shotgun (WGS) entry which is preliminary data.</text>
</comment>
<dbReference type="Pfam" id="PF06527">
    <property type="entry name" value="TniQ"/>
    <property type="match status" value="1"/>
</dbReference>
<accession>A0A4V1RJM6</accession>
<organism evidence="2 3">
    <name type="scientific">Nocardioides glacieisoli</name>
    <dbReference type="NCBI Taxonomy" id="1168730"/>
    <lineage>
        <taxon>Bacteria</taxon>
        <taxon>Bacillati</taxon>
        <taxon>Actinomycetota</taxon>
        <taxon>Actinomycetes</taxon>
        <taxon>Propionibacteriales</taxon>
        <taxon>Nocardioidaceae</taxon>
        <taxon>Nocardioides</taxon>
    </lineage>
</organism>
<dbReference type="EMBL" id="SDWS01000007">
    <property type="protein sequence ID" value="RYB89312.1"/>
    <property type="molecule type" value="Genomic_DNA"/>
</dbReference>
<keyword evidence="3" id="KW-1185">Reference proteome</keyword>
<proteinExistence type="predicted"/>
<evidence type="ECO:0000313" key="2">
    <source>
        <dbReference type="EMBL" id="RYB89312.1"/>
    </source>
</evidence>
<gene>
    <name evidence="2" type="ORF">EUA06_15085</name>
</gene>
<dbReference type="OrthoDB" id="3874088at2"/>